<keyword evidence="1" id="KW-0732">Signal</keyword>
<dbReference type="Proteomes" id="UP000269721">
    <property type="component" value="Unassembled WGS sequence"/>
</dbReference>
<dbReference type="EMBL" id="KZ993809">
    <property type="protein sequence ID" value="RKO94851.1"/>
    <property type="molecule type" value="Genomic_DNA"/>
</dbReference>
<name>A0A4P9WNY0_9FUNG</name>
<dbReference type="GO" id="GO:0005198">
    <property type="term" value="F:structural molecule activity"/>
    <property type="evidence" value="ECO:0007669"/>
    <property type="project" value="InterPro"/>
</dbReference>
<sequence length="527" mass="60207">MDSLMTTLQNSPWVILILIAIVTWLLSRQVESFAPMAFYDGMPVTDENEYIQDVANMAAYVSDNVTDVFMFIRAKYFERVKDIPFSSNYQPNSINDKVLDDPMLPLLVTQLKSWITSSRNRIERKYPADRLIDYRKKNDLFFTQDPNSKNLKLTFIKNGITPFAKNVTIIPFNEQVSYGKRITATIPCGGDLLHGIKLYFKLPAFNNIPVGSSYLGWTQSVGYASIDEIELRIGETIIDKHSGLFMETMDYLKTNVNDVIANNVCVGRYDTINVLPQNASEEIELYIPLQFWFNKKLSSSLPLVAMKSQSVKIVVILKNFEDIVTYDGEIAPEPVQIVNSGAVVDFYLLSEPERNLFTHGNESFLIERWQYDFFPITQGLSTSKFQLEFNNSIKELVFFVIETESERNNDFFNIGIRSSPNQGSELLKYIGLRFDGKDRFEKMPESYYRNVTVGGHTYKGNRNIYVISFAEFPESNQPSGTANFSCYDTVELTLDFINNVPSATLWVLGISYNKLDIDADNISLLLL</sequence>
<dbReference type="SUPFAM" id="SSF49749">
    <property type="entry name" value="Group II dsDNA viruses VP"/>
    <property type="match status" value="2"/>
</dbReference>
<reference evidence="5" key="1">
    <citation type="journal article" date="2018" name="Nat. Microbiol.">
        <title>Leveraging single-cell genomics to expand the fungal tree of life.</title>
        <authorList>
            <person name="Ahrendt S.R."/>
            <person name="Quandt C.A."/>
            <person name="Ciobanu D."/>
            <person name="Clum A."/>
            <person name="Salamov A."/>
            <person name="Andreopoulos B."/>
            <person name="Cheng J.F."/>
            <person name="Woyke T."/>
            <person name="Pelin A."/>
            <person name="Henrissat B."/>
            <person name="Reynolds N.K."/>
            <person name="Benny G.L."/>
            <person name="Smith M.E."/>
            <person name="James T.Y."/>
            <person name="Grigoriev I.V."/>
        </authorList>
    </citation>
    <scope>NUCLEOTIDE SEQUENCE [LARGE SCALE GENOMIC DNA]</scope>
</reference>
<accession>A0A4P9WNY0</accession>
<feature type="chain" id="PRO_5020714955" evidence="1">
    <location>
        <begin position="33"/>
        <end position="527"/>
    </location>
</feature>
<dbReference type="Pfam" id="PF16903">
    <property type="entry name" value="Capsid_N"/>
    <property type="match status" value="1"/>
</dbReference>
<evidence type="ECO:0000313" key="5">
    <source>
        <dbReference type="Proteomes" id="UP000269721"/>
    </source>
</evidence>
<dbReference type="InterPro" id="IPR038519">
    <property type="entry name" value="MCP_C_sf"/>
</dbReference>
<feature type="signal peptide" evidence="1">
    <location>
        <begin position="1"/>
        <end position="32"/>
    </location>
</feature>
<dbReference type="InterPro" id="IPR016112">
    <property type="entry name" value="VP_dsDNA_II"/>
</dbReference>
<dbReference type="Gene3D" id="2.70.9.20">
    <property type="entry name" value="Major capsid protein Vp54"/>
    <property type="match status" value="1"/>
</dbReference>
<evidence type="ECO:0000256" key="1">
    <source>
        <dbReference type="SAM" id="SignalP"/>
    </source>
</evidence>
<dbReference type="InterPro" id="IPR007542">
    <property type="entry name" value="MCP_C"/>
</dbReference>
<keyword evidence="5" id="KW-1185">Reference proteome</keyword>
<organism evidence="4 5">
    <name type="scientific">Blyttiomyces helicus</name>
    <dbReference type="NCBI Taxonomy" id="388810"/>
    <lineage>
        <taxon>Eukaryota</taxon>
        <taxon>Fungi</taxon>
        <taxon>Fungi incertae sedis</taxon>
        <taxon>Chytridiomycota</taxon>
        <taxon>Chytridiomycota incertae sedis</taxon>
        <taxon>Chytridiomycetes</taxon>
        <taxon>Chytridiomycetes incertae sedis</taxon>
        <taxon>Blyttiomyces</taxon>
    </lineage>
</organism>
<evidence type="ECO:0000313" key="4">
    <source>
        <dbReference type="EMBL" id="RKO94851.1"/>
    </source>
</evidence>
<dbReference type="InterPro" id="IPR031654">
    <property type="entry name" value="Capsid_N"/>
</dbReference>
<feature type="domain" description="Major capsid protein C-terminal" evidence="2">
    <location>
        <begin position="353"/>
        <end position="503"/>
    </location>
</feature>
<protein>
    <submittedName>
        <fullName evidence="4">Group II dsDNA virus coat/capsid protein</fullName>
    </submittedName>
</protein>
<evidence type="ECO:0000259" key="3">
    <source>
        <dbReference type="Pfam" id="PF16903"/>
    </source>
</evidence>
<evidence type="ECO:0000259" key="2">
    <source>
        <dbReference type="Pfam" id="PF04451"/>
    </source>
</evidence>
<proteinExistence type="predicted"/>
<dbReference type="Pfam" id="PF04451">
    <property type="entry name" value="Capsid_NCLDV"/>
    <property type="match status" value="1"/>
</dbReference>
<feature type="domain" description="Major capsid protein N-terminal" evidence="3">
    <location>
        <begin position="161"/>
        <end position="340"/>
    </location>
</feature>
<dbReference type="Gene3D" id="2.70.9.10">
    <property type="entry name" value="Adenovirus Type 2 Hexon, domain 4"/>
    <property type="match status" value="1"/>
</dbReference>
<dbReference type="AlphaFoldDB" id="A0A4P9WNY0"/>
<dbReference type="OrthoDB" id="2174997at2759"/>
<gene>
    <name evidence="4" type="ORF">BDK51DRAFT_34357</name>
</gene>